<sequence>MVGVVSLFPKSSLENLIASGRLAPTFVVAMSIVTDPQPFKSGYILPIQPKTTMTYKSISSDEKRRKLEALDQTIGAYSGTLNDRELHEILRRLHPPKPESPRSPKEHVILSPKEKKSTVRPGICWCLYPVAILLAGVIFLNIFITAVCQVTDWCKIRPTPQSGEGYAALWKDYAHPNASFSSSPSPSLSKSWALFQDFHYATAIGSLEKFKAKKSELAHTLTVGNFEVTQLIHILSHKSSSSENEAQAYTSLSTFIAKSEALITNAKETIRQMANDLRTLHKAGATEPLLKDEVKDKFLYITQSVPAQLELVGFWAKTARLDLERLQATLEQVAKLHHTRPGQKVNPDELRERKFWIGLLKKHDDRFKKASFGRMACVASKTYTRISNAIPSFTSVEKEMDDLKTEVKIFREGLERRKLKFEKDKPVLPYLVVLEKSAKALKEAGKEAKGLEKKSTEVMLELGECRK</sequence>
<proteinExistence type="predicted"/>
<keyword evidence="1" id="KW-0175">Coiled coil</keyword>
<keyword evidence="3" id="KW-0812">Transmembrane</keyword>
<protein>
    <submittedName>
        <fullName evidence="4">Uncharacterized protein</fullName>
    </submittedName>
</protein>
<reference evidence="4" key="1">
    <citation type="journal article" date="2020" name="Stud. Mycol.">
        <title>101 Dothideomycetes genomes: a test case for predicting lifestyles and emergence of pathogens.</title>
        <authorList>
            <person name="Haridas S."/>
            <person name="Albert R."/>
            <person name="Binder M."/>
            <person name="Bloem J."/>
            <person name="Labutti K."/>
            <person name="Salamov A."/>
            <person name="Andreopoulos B."/>
            <person name="Baker S."/>
            <person name="Barry K."/>
            <person name="Bills G."/>
            <person name="Bluhm B."/>
            <person name="Cannon C."/>
            <person name="Castanera R."/>
            <person name="Culley D."/>
            <person name="Daum C."/>
            <person name="Ezra D."/>
            <person name="Gonzalez J."/>
            <person name="Henrissat B."/>
            <person name="Kuo A."/>
            <person name="Liang C."/>
            <person name="Lipzen A."/>
            <person name="Lutzoni F."/>
            <person name="Magnuson J."/>
            <person name="Mondo S."/>
            <person name="Nolan M."/>
            <person name="Ohm R."/>
            <person name="Pangilinan J."/>
            <person name="Park H.-J."/>
            <person name="Ramirez L."/>
            <person name="Alfaro M."/>
            <person name="Sun H."/>
            <person name="Tritt A."/>
            <person name="Yoshinaga Y."/>
            <person name="Zwiers L.-H."/>
            <person name="Turgeon B."/>
            <person name="Goodwin S."/>
            <person name="Spatafora J."/>
            <person name="Crous P."/>
            <person name="Grigoriev I."/>
        </authorList>
    </citation>
    <scope>NUCLEOTIDE SEQUENCE</scope>
    <source>
        <strain evidence="4">CBS 123094</strain>
    </source>
</reference>
<organism evidence="4 5">
    <name type="scientific">Amniculicola lignicola CBS 123094</name>
    <dbReference type="NCBI Taxonomy" id="1392246"/>
    <lineage>
        <taxon>Eukaryota</taxon>
        <taxon>Fungi</taxon>
        <taxon>Dikarya</taxon>
        <taxon>Ascomycota</taxon>
        <taxon>Pezizomycotina</taxon>
        <taxon>Dothideomycetes</taxon>
        <taxon>Pleosporomycetidae</taxon>
        <taxon>Pleosporales</taxon>
        <taxon>Amniculicolaceae</taxon>
        <taxon>Amniculicola</taxon>
    </lineage>
</organism>
<keyword evidence="5" id="KW-1185">Reference proteome</keyword>
<evidence type="ECO:0000256" key="2">
    <source>
        <dbReference type="SAM" id="MobiDB-lite"/>
    </source>
</evidence>
<feature type="coiled-coil region" evidence="1">
    <location>
        <begin position="256"/>
        <end position="283"/>
    </location>
</feature>
<dbReference type="Proteomes" id="UP000799779">
    <property type="component" value="Unassembled WGS sequence"/>
</dbReference>
<dbReference type="EMBL" id="ML977565">
    <property type="protein sequence ID" value="KAF2004920.1"/>
    <property type="molecule type" value="Genomic_DNA"/>
</dbReference>
<name>A0A6A5WST4_9PLEO</name>
<evidence type="ECO:0000313" key="4">
    <source>
        <dbReference type="EMBL" id="KAF2004920.1"/>
    </source>
</evidence>
<gene>
    <name evidence="4" type="ORF">P154DRAFT_531077</name>
</gene>
<keyword evidence="3" id="KW-0472">Membrane</keyword>
<accession>A0A6A5WST4</accession>
<feature type="transmembrane region" description="Helical" evidence="3">
    <location>
        <begin position="123"/>
        <end position="144"/>
    </location>
</feature>
<feature type="region of interest" description="Disordered" evidence="2">
    <location>
        <begin position="93"/>
        <end position="113"/>
    </location>
</feature>
<evidence type="ECO:0000313" key="5">
    <source>
        <dbReference type="Proteomes" id="UP000799779"/>
    </source>
</evidence>
<dbReference type="AlphaFoldDB" id="A0A6A5WST4"/>
<keyword evidence="3" id="KW-1133">Transmembrane helix</keyword>
<evidence type="ECO:0000256" key="3">
    <source>
        <dbReference type="SAM" id="Phobius"/>
    </source>
</evidence>
<evidence type="ECO:0000256" key="1">
    <source>
        <dbReference type="SAM" id="Coils"/>
    </source>
</evidence>